<accession>A0A2V0P809</accession>
<dbReference type="AlphaFoldDB" id="A0A2V0P809"/>
<dbReference type="Gene3D" id="3.10.620.30">
    <property type="match status" value="1"/>
</dbReference>
<evidence type="ECO:0000259" key="1">
    <source>
        <dbReference type="Pfam" id="PF01841"/>
    </source>
</evidence>
<dbReference type="OrthoDB" id="536507at2759"/>
<comment type="caution">
    <text evidence="2">The sequence shown here is derived from an EMBL/GenBank/DDBJ whole genome shotgun (WGS) entry which is preliminary data.</text>
</comment>
<dbReference type="InterPro" id="IPR038765">
    <property type="entry name" value="Papain-like_cys_pep_sf"/>
</dbReference>
<gene>
    <name evidence="2" type="ORF">Rsub_08829</name>
</gene>
<proteinExistence type="predicted"/>
<name>A0A2V0P809_9CHLO</name>
<keyword evidence="3" id="KW-1185">Reference proteome</keyword>
<sequence>MAATAPADMAEWLAPTRLIDSDHPKVVERAHDIIDGAGDEVQRALLIYFFVRDAIKFGVPVKLDMLKASEVLALGYACATPKTTLFVALLRAVGIPARMHMVSINMAVNAGFGMPANVYGDHAYAEVFLHGCWFKLDSYAVDAPLFAAARARLKALGWRQGYGIHRRGINEWDGMSDSFCQYLVRGTETTPRGPRDVLRIEGPLKHAATAGVTRDSPQSDADFGVVKDMEDFKTRVVGSPFAKLRAPQFRLPFFFSSAVCNMRIAAVRAGKN</sequence>
<feature type="domain" description="Transglutaminase-like" evidence="1">
    <location>
        <begin position="29"/>
        <end position="137"/>
    </location>
</feature>
<evidence type="ECO:0000313" key="3">
    <source>
        <dbReference type="Proteomes" id="UP000247498"/>
    </source>
</evidence>
<dbReference type="EMBL" id="BDRX01000073">
    <property type="protein sequence ID" value="GBF96014.1"/>
    <property type="molecule type" value="Genomic_DNA"/>
</dbReference>
<protein>
    <recommendedName>
        <fullName evidence="1">Transglutaminase-like domain-containing protein</fullName>
    </recommendedName>
</protein>
<dbReference type="Proteomes" id="UP000247498">
    <property type="component" value="Unassembled WGS sequence"/>
</dbReference>
<dbReference type="InterPro" id="IPR002931">
    <property type="entry name" value="Transglutaminase-like"/>
</dbReference>
<dbReference type="PANTHER" id="PTHR33490:SF3">
    <property type="entry name" value="CONSERVED INTEGRAL MEMBRANE PROTEIN"/>
    <property type="match status" value="1"/>
</dbReference>
<dbReference type="SUPFAM" id="SSF54001">
    <property type="entry name" value="Cysteine proteinases"/>
    <property type="match status" value="1"/>
</dbReference>
<organism evidence="2 3">
    <name type="scientific">Raphidocelis subcapitata</name>
    <dbReference type="NCBI Taxonomy" id="307507"/>
    <lineage>
        <taxon>Eukaryota</taxon>
        <taxon>Viridiplantae</taxon>
        <taxon>Chlorophyta</taxon>
        <taxon>core chlorophytes</taxon>
        <taxon>Chlorophyceae</taxon>
        <taxon>CS clade</taxon>
        <taxon>Sphaeropleales</taxon>
        <taxon>Selenastraceae</taxon>
        <taxon>Raphidocelis</taxon>
    </lineage>
</organism>
<dbReference type="InParanoid" id="A0A2V0P809"/>
<reference evidence="2 3" key="1">
    <citation type="journal article" date="2018" name="Sci. Rep.">
        <title>Raphidocelis subcapitata (=Pseudokirchneriella subcapitata) provides an insight into genome evolution and environmental adaptations in the Sphaeropleales.</title>
        <authorList>
            <person name="Suzuki S."/>
            <person name="Yamaguchi H."/>
            <person name="Nakajima N."/>
            <person name="Kawachi M."/>
        </authorList>
    </citation>
    <scope>NUCLEOTIDE SEQUENCE [LARGE SCALE GENOMIC DNA]</scope>
    <source>
        <strain evidence="2 3">NIES-35</strain>
    </source>
</reference>
<dbReference type="PANTHER" id="PTHR33490">
    <property type="entry name" value="BLR5614 PROTEIN-RELATED"/>
    <property type="match status" value="1"/>
</dbReference>
<evidence type="ECO:0000313" key="2">
    <source>
        <dbReference type="EMBL" id="GBF96014.1"/>
    </source>
</evidence>
<dbReference type="Pfam" id="PF01841">
    <property type="entry name" value="Transglut_core"/>
    <property type="match status" value="1"/>
</dbReference>